<protein>
    <recommendedName>
        <fullName evidence="4">Fibronectin type-III domain-containing protein</fullName>
    </recommendedName>
</protein>
<accession>A0A538UDZ1</accession>
<dbReference type="InterPro" id="IPR028994">
    <property type="entry name" value="Integrin_alpha_N"/>
</dbReference>
<dbReference type="Gene3D" id="3.40.50.1460">
    <property type="match status" value="1"/>
</dbReference>
<feature type="region of interest" description="Disordered" evidence="2">
    <location>
        <begin position="1424"/>
        <end position="1471"/>
    </location>
</feature>
<evidence type="ECO:0000313" key="6">
    <source>
        <dbReference type="Proteomes" id="UP000319771"/>
    </source>
</evidence>
<dbReference type="InterPro" id="IPR029030">
    <property type="entry name" value="Caspase-like_dom_sf"/>
</dbReference>
<sequence length="1502" mass="159882">MSWLRRPALLLMFALLVDRPAGPAASATRAVDPTRVASVAGAPALTTLERDLTFDAARFALRTTAAGTVVEMEGAGRESAPGRPDLPLAGEPVDLPDGVRVTGVEVVSVETALLSARAQVPATMQVRPGLGPIARTAPDPATFGRAGFAPAASLASLGYQGWMRGRHLAWLRVSPVRWDPATGRLERVTRMTVRLTLEAHRDPEVVPRERIVPEWDDDGPTPRSAFATTAARGGRPAEPFAATQIPSVLGSPVAYVIITSDALAGEFQRLADWKTQSGVPAVVRTLSFIRAQYPSGTDDADRIRQFIRDAYGRWSTKWVLLGGDTDVIPYRMARTYLFGTEDIPSDLYFSCLDGNWNGNGNDLYGEPYETSTDPGDNADLLPEVYVGRAPVTSVSDVQLFVNKDFKYTRTPVGDYENSLDFFAEVLSPHPWNPGDPIDLDGASLAEEVLPSVKAIPALHYLRLYQNYTDPAWEPGSLLETKARVLDSLNAGYNMAIHIGHGYRTVMSVADGNLENSDVLALHNGDRLSNVYSINCTSNAIDFPSIGEAWLLAPNGGAVTNIGSSRLDFPDFGRQFQKKYFSLMFVDSVTAVGEAQAKQKSPYVAISSSDNVYRWIIDSMLMLGDPELRQWTGRPRTLSLIHPASYAVGDTTMTVGVSIGGTPLYGARVTLYKPGDDYRSATSNGAGNAVLDFRPGATGTFYLTVTGFNCRPRQDTLTVVAPATAALADLAPVIDDDALGGSSGNGDGQWDAGETIDVNVPVINRGGTSAASVTGTLSTTDGLVTLITPSATYGSLGANASATGTAYRLSIPYTCPDQREIPFSLSLLDGAGRHSVQRFSLTTRAPALRHLVHTFQDVTSPGNGNGIPEVGEPITMLVRLRNLGTGRASAVTAKLRDHDGLATVSDSMAAFGDLAAGQEVQGDGLGFTMVGAGAKLELRLSDSYGFLSTQTLDLARPATPTSLVGSGTQTSIALTWGQSAAPDLAGYNVYRSATSGGALTKVTTVPTDRTAYYQDEGLAPLTRYYYKVTALDSSANESALSAEATASTSPPNHAVFPILMGRSSPASVAVDYVYSPATMDIVAGSNLLYVWHADGTAPLDADGTSVTHGDFSLRGSYFAAGASLAKLDHAAWSIIAPSWDSLAIYVFDPAGNVRPGWPFPTPDPVWSSVAIGDLNGDGSDELVFGSNGRKIYALRANGTEWRDGDNDASTKGVFKALSIDYNYGTPALADVDHNGQLDILYASTDGHLYAWRPDGSDLPGFPVAIGAGTSSSVAAGYLDGASDTQLDIVVTSHNDSLYVFKSDGGRRAGFPVSVRFQGNGRDPSPALADMNADGFIDIVVASTDGAIHVFDRNGVSNPNFSTAPPRRAARWSRTSMATACRTWSRATRTARSTRSRAPGRCCRASRSSSAARCAARRRCAIATGTARPRSWSPRGTRRPTCGTTTSRSRPGACRRGPSSITTRGAPGSPAARPWWACRGPIPRCRACSRWPRWRPTPRATRPT</sequence>
<feature type="domain" description="Fibronectin type-III" evidence="4">
    <location>
        <begin position="955"/>
        <end position="1050"/>
    </location>
</feature>
<dbReference type="InterPro" id="IPR029031">
    <property type="entry name" value="Gingipain_N_sf"/>
</dbReference>
<dbReference type="SUPFAM" id="SSF52129">
    <property type="entry name" value="Caspase-like"/>
    <property type="match status" value="1"/>
</dbReference>
<evidence type="ECO:0000256" key="3">
    <source>
        <dbReference type="SAM" id="SignalP"/>
    </source>
</evidence>
<dbReference type="SMART" id="SM00060">
    <property type="entry name" value="FN3"/>
    <property type="match status" value="1"/>
</dbReference>
<dbReference type="PANTHER" id="PTHR44103">
    <property type="entry name" value="PROPROTEIN CONVERTASE P"/>
    <property type="match status" value="1"/>
</dbReference>
<proteinExistence type="predicted"/>
<dbReference type="InterPro" id="IPR038490">
    <property type="entry name" value="Gingipain_propep_sf"/>
</dbReference>
<dbReference type="InterPro" id="IPR003961">
    <property type="entry name" value="FN3_dom"/>
</dbReference>
<evidence type="ECO:0000256" key="1">
    <source>
        <dbReference type="ARBA" id="ARBA00022729"/>
    </source>
</evidence>
<dbReference type="Pfam" id="PF13517">
    <property type="entry name" value="FG-GAP_3"/>
    <property type="match status" value="2"/>
</dbReference>
<dbReference type="SUPFAM" id="SSF49265">
    <property type="entry name" value="Fibronectin type III"/>
    <property type="match status" value="1"/>
</dbReference>
<feature type="compositionally biased region" description="Low complexity" evidence="2">
    <location>
        <begin position="1424"/>
        <end position="1450"/>
    </location>
</feature>
<reference evidence="5 6" key="1">
    <citation type="journal article" date="2019" name="Nat. Microbiol.">
        <title>Mediterranean grassland soil C-N compound turnover is dependent on rainfall and depth, and is mediated by genomically divergent microorganisms.</title>
        <authorList>
            <person name="Diamond S."/>
            <person name="Andeer P.F."/>
            <person name="Li Z."/>
            <person name="Crits-Christoph A."/>
            <person name="Burstein D."/>
            <person name="Anantharaman K."/>
            <person name="Lane K.R."/>
            <person name="Thomas B.C."/>
            <person name="Pan C."/>
            <person name="Northen T.R."/>
            <person name="Banfield J.F."/>
        </authorList>
    </citation>
    <scope>NUCLEOTIDE SEQUENCE [LARGE SCALE GENOMIC DNA]</scope>
    <source>
        <strain evidence="5">WS_11</strain>
    </source>
</reference>
<dbReference type="GO" id="GO:0006508">
    <property type="term" value="P:proteolysis"/>
    <property type="evidence" value="ECO:0007669"/>
    <property type="project" value="InterPro"/>
</dbReference>
<evidence type="ECO:0000259" key="4">
    <source>
        <dbReference type="PROSITE" id="PS50853"/>
    </source>
</evidence>
<comment type="caution">
    <text evidence="5">The sequence shown here is derived from an EMBL/GenBank/DDBJ whole genome shotgun (WGS) entry which is preliminary data.</text>
</comment>
<feature type="signal peptide" evidence="3">
    <location>
        <begin position="1"/>
        <end position="23"/>
    </location>
</feature>
<dbReference type="CDD" id="cd00063">
    <property type="entry name" value="FN3"/>
    <property type="match status" value="1"/>
</dbReference>
<name>A0A538UDZ1_UNCEI</name>
<dbReference type="InterPro" id="IPR013783">
    <property type="entry name" value="Ig-like_fold"/>
</dbReference>
<dbReference type="Pfam" id="PF01364">
    <property type="entry name" value="Peptidase_C25"/>
    <property type="match status" value="1"/>
</dbReference>
<dbReference type="PROSITE" id="PS50853">
    <property type="entry name" value="FN3"/>
    <property type="match status" value="1"/>
</dbReference>
<dbReference type="Gene3D" id="2.60.40.10">
    <property type="entry name" value="Immunoglobulins"/>
    <property type="match status" value="2"/>
</dbReference>
<dbReference type="Gene3D" id="3.40.50.10390">
    <property type="entry name" value="Gingipain r, domain 1"/>
    <property type="match status" value="1"/>
</dbReference>
<dbReference type="Proteomes" id="UP000319771">
    <property type="component" value="Unassembled WGS sequence"/>
</dbReference>
<evidence type="ECO:0000313" key="5">
    <source>
        <dbReference type="EMBL" id="TMQ74083.1"/>
    </source>
</evidence>
<evidence type="ECO:0000256" key="2">
    <source>
        <dbReference type="SAM" id="MobiDB-lite"/>
    </source>
</evidence>
<gene>
    <name evidence="5" type="ORF">E6K81_01335</name>
</gene>
<organism evidence="5 6">
    <name type="scientific">Eiseniibacteriota bacterium</name>
    <dbReference type="NCBI Taxonomy" id="2212470"/>
    <lineage>
        <taxon>Bacteria</taxon>
        <taxon>Candidatus Eiseniibacteriota</taxon>
    </lineage>
</organism>
<dbReference type="PANTHER" id="PTHR44103:SF1">
    <property type="entry name" value="PROPROTEIN CONVERTASE P"/>
    <property type="match status" value="1"/>
</dbReference>
<dbReference type="EMBL" id="VBPB01000015">
    <property type="protein sequence ID" value="TMQ74083.1"/>
    <property type="molecule type" value="Genomic_DNA"/>
</dbReference>
<dbReference type="Gene3D" id="2.60.40.3800">
    <property type="match status" value="1"/>
</dbReference>
<feature type="region of interest" description="Disordered" evidence="2">
    <location>
        <begin position="72"/>
        <end position="94"/>
    </location>
</feature>
<feature type="chain" id="PRO_5021885685" description="Fibronectin type-III domain-containing protein" evidence="3">
    <location>
        <begin position="24"/>
        <end position="1502"/>
    </location>
</feature>
<dbReference type="GO" id="GO:0008234">
    <property type="term" value="F:cysteine-type peptidase activity"/>
    <property type="evidence" value="ECO:0007669"/>
    <property type="project" value="InterPro"/>
</dbReference>
<dbReference type="InterPro" id="IPR036116">
    <property type="entry name" value="FN3_sf"/>
</dbReference>
<dbReference type="InterPro" id="IPR013517">
    <property type="entry name" value="FG-GAP"/>
</dbReference>
<dbReference type="InterPro" id="IPR001769">
    <property type="entry name" value="Gingipain"/>
</dbReference>
<dbReference type="SUPFAM" id="SSF69318">
    <property type="entry name" value="Integrin alpha N-terminal domain"/>
    <property type="match status" value="1"/>
</dbReference>
<keyword evidence="1 3" id="KW-0732">Signal</keyword>